<feature type="domain" description="DUF7619" evidence="5">
    <location>
        <begin position="685"/>
        <end position="816"/>
    </location>
</feature>
<accession>A0AAD1DWX1</accession>
<sequence length="903" mass="99030">MRKAWAVIFMIMFSIFKAQIISFSDPHLKSRLLAANTTNSIAANQDGDYIKIDSNNDGQIQYSEVVAVVKLDVRSSLISDLSGLSHFTNIKILYAAENPYVSVDIALPNLEDLYLGGPNLNTINTLSSPNLKFLSIQKYDKTTLALHNNSIKGLVVTGGNNLQNIDLQNCTALKNLTLYSGPAVKSIIGSNMPTLEAVFISNTPYLSHFDFKGSPNFRTISFNTTGLPLLDLTNYSTLENILANGNSFSSVKLDGCTSLKQLNISNNHIPTISLVGTPALETLSLSNNNLTSVPLDNHPNLWNIEMKNNPISNLVLPNLPALKVLSADSNQLTSLDISGAPNLDILTIGYNHLSSLDVSSLINLTELKCEYNSLTQLDLSNNKELSRITCHNNPNLEKIFMKNGKVQPWYYLNLFPNSSLKYICCDEEEFNELSNYTITHGSPNTVINTYCSFTPGGTFYTIQGSTTYDSNNNGCDPNDPGKSFQRFTLTNGSVSGAIISGTSGNYSFPVQAGTHIITPVVENPYFTITPASYTVNFPSQPSPVIKNFCLAANGTHHDLEMVIIPLTDASPGFDAQYKIVYKNKGTASQSGNIAFNFNNNLMLYKSATIPPSSQSTGAVTWNFTNLLPFETREITVTVQLNTPTQTPPLNGGDILHYAAQIIGATDETPADNNFELNQTVVNSFDPNDKTCLEGTSIAQTQVGDYVHYLIRFENTGTANAKNIVVKDEIDNAKFDISSLIPMNGSHNFVTRITSPNVVEFIFENIQLPFDDANNDGYVSFKIKTKSTLTPGDSFSNTAKIYFDYNAPIITNTYTTTIATTLSTAEVKNRKDSISIYPNPAKDILYIQSKNDVIKAEIYDATGRLVISTGVSQKSVSISELPKGNYTIRLFTKDIISHVKFIKE</sequence>
<dbReference type="InterPro" id="IPR047589">
    <property type="entry name" value="DUF11_rpt"/>
</dbReference>
<keyword evidence="2" id="KW-0732">Signal</keyword>
<dbReference type="PANTHER" id="PTHR24366">
    <property type="entry name" value="IG(IMMUNOGLOBULIN) AND LRR(LEUCINE RICH REPEAT) DOMAINS"/>
    <property type="match status" value="1"/>
</dbReference>
<evidence type="ECO:0000256" key="3">
    <source>
        <dbReference type="ARBA" id="ARBA00022737"/>
    </source>
</evidence>
<dbReference type="RefSeq" id="WP_061084946.1">
    <property type="nucleotide sequence ID" value="NZ_CP033930.1"/>
</dbReference>
<dbReference type="InterPro" id="IPR001611">
    <property type="entry name" value="Leu-rich_rpt"/>
</dbReference>
<dbReference type="NCBIfam" id="TIGR01451">
    <property type="entry name" value="B_ant_repeat"/>
    <property type="match status" value="1"/>
</dbReference>
<organism evidence="6 7">
    <name type="scientific">Chryseobacterium indologenes</name>
    <name type="common">Flavobacterium indologenes</name>
    <dbReference type="NCBI Taxonomy" id="253"/>
    <lineage>
        <taxon>Bacteria</taxon>
        <taxon>Pseudomonadati</taxon>
        <taxon>Bacteroidota</taxon>
        <taxon>Flavobacteriia</taxon>
        <taxon>Flavobacteriales</taxon>
        <taxon>Weeksellaceae</taxon>
        <taxon>Chryseobacterium group</taxon>
        <taxon>Chryseobacterium</taxon>
    </lineage>
</organism>
<gene>
    <name evidence="6" type="ORF">EG352_20655</name>
</gene>
<dbReference type="Pfam" id="PF18962">
    <property type="entry name" value="Por_Secre_tail"/>
    <property type="match status" value="1"/>
</dbReference>
<dbReference type="Proteomes" id="UP000269015">
    <property type="component" value="Chromosome"/>
</dbReference>
<dbReference type="InterPro" id="IPR026444">
    <property type="entry name" value="Secre_tail"/>
</dbReference>
<evidence type="ECO:0000256" key="1">
    <source>
        <dbReference type="ARBA" id="ARBA00022614"/>
    </source>
</evidence>
<proteinExistence type="predicted"/>
<dbReference type="Pfam" id="PF24595">
    <property type="entry name" value="DUF7619"/>
    <property type="match status" value="1"/>
</dbReference>
<dbReference type="NCBIfam" id="TIGR04183">
    <property type="entry name" value="Por_Secre_tail"/>
    <property type="match status" value="1"/>
</dbReference>
<evidence type="ECO:0000313" key="7">
    <source>
        <dbReference type="Proteomes" id="UP000269015"/>
    </source>
</evidence>
<evidence type="ECO:0000259" key="5">
    <source>
        <dbReference type="Pfam" id="PF24595"/>
    </source>
</evidence>
<name>A0AAD1DWX1_CHRID</name>
<dbReference type="EMBL" id="CP033930">
    <property type="protein sequence ID" value="AZB19991.1"/>
    <property type="molecule type" value="Genomic_DNA"/>
</dbReference>
<dbReference type="InterPro" id="IPR055353">
    <property type="entry name" value="DUF7619"/>
</dbReference>
<reference evidence="6 7" key="1">
    <citation type="submission" date="2018-11" db="EMBL/GenBank/DDBJ databases">
        <title>Proposal to divide the Flavobacteriaceae and reorganize its genera based on Amino Acid Identity values calculated from whole genome sequences.</title>
        <authorList>
            <person name="Nicholson A.C."/>
            <person name="Gulvik C.A."/>
            <person name="Whitney A.M."/>
            <person name="Humrighouse B.W."/>
            <person name="Bell M."/>
            <person name="Holmes B."/>
            <person name="Steigerwalt A.G."/>
            <person name="Villarma A."/>
            <person name="Sheth M."/>
            <person name="Batra D."/>
            <person name="Pryor J."/>
            <person name="Bernardet J.-F."/>
            <person name="Hugo C."/>
            <person name="Kampfer P."/>
            <person name="Newman J."/>
            <person name="McQuiston J.R."/>
        </authorList>
    </citation>
    <scope>NUCLEOTIDE SEQUENCE [LARGE SCALE GENOMIC DNA]</scope>
    <source>
        <strain evidence="6 7">H5559</strain>
    </source>
</reference>
<evidence type="ECO:0000259" key="4">
    <source>
        <dbReference type="Pfam" id="PF18962"/>
    </source>
</evidence>
<dbReference type="Gene3D" id="3.80.10.10">
    <property type="entry name" value="Ribonuclease Inhibitor"/>
    <property type="match status" value="2"/>
</dbReference>
<dbReference type="InterPro" id="IPR032675">
    <property type="entry name" value="LRR_dom_sf"/>
</dbReference>
<evidence type="ECO:0000313" key="6">
    <source>
        <dbReference type="EMBL" id="AZB19991.1"/>
    </source>
</evidence>
<keyword evidence="3" id="KW-0677">Repeat</keyword>
<dbReference type="PANTHER" id="PTHR24366:SF96">
    <property type="entry name" value="LEUCINE RICH REPEAT CONTAINING 53"/>
    <property type="match status" value="1"/>
</dbReference>
<protein>
    <submittedName>
        <fullName evidence="6">T9SS C-terminal target domain-containing protein</fullName>
    </submittedName>
</protein>
<dbReference type="PROSITE" id="PS51450">
    <property type="entry name" value="LRR"/>
    <property type="match status" value="1"/>
</dbReference>
<dbReference type="PROSITE" id="PS00018">
    <property type="entry name" value="EF_HAND_1"/>
    <property type="match status" value="1"/>
</dbReference>
<feature type="domain" description="Secretion system C-terminal sorting" evidence="4">
    <location>
        <begin position="835"/>
        <end position="896"/>
    </location>
</feature>
<dbReference type="AlphaFoldDB" id="A0AAD1DWX1"/>
<dbReference type="InterPro" id="IPR018247">
    <property type="entry name" value="EF_Hand_1_Ca_BS"/>
</dbReference>
<evidence type="ECO:0000256" key="2">
    <source>
        <dbReference type="ARBA" id="ARBA00022729"/>
    </source>
</evidence>
<dbReference type="SUPFAM" id="SSF52058">
    <property type="entry name" value="L domain-like"/>
    <property type="match status" value="2"/>
</dbReference>
<keyword evidence="1" id="KW-0433">Leucine-rich repeat</keyword>